<dbReference type="PANTHER" id="PTHR34501">
    <property type="entry name" value="PROTEIN YDDL-RELATED"/>
    <property type="match status" value="1"/>
</dbReference>
<evidence type="ECO:0000256" key="4">
    <source>
        <dbReference type="ARBA" id="ARBA00022452"/>
    </source>
</evidence>
<dbReference type="InterPro" id="IPR002299">
    <property type="entry name" value="Porin_Neis"/>
</dbReference>
<keyword evidence="9" id="KW-0472">Membrane</keyword>
<dbReference type="PANTHER" id="PTHR34501:SF9">
    <property type="entry name" value="MAJOR OUTER MEMBRANE PROTEIN P.IA"/>
    <property type="match status" value="1"/>
</dbReference>
<dbReference type="GO" id="GO:0046930">
    <property type="term" value="C:pore complex"/>
    <property type="evidence" value="ECO:0007669"/>
    <property type="project" value="UniProtKB-KW"/>
</dbReference>
<gene>
    <name evidence="13" type="ORF">E2553_39380</name>
</gene>
<evidence type="ECO:0000256" key="9">
    <source>
        <dbReference type="ARBA" id="ARBA00023136"/>
    </source>
</evidence>
<dbReference type="Gene3D" id="2.40.160.10">
    <property type="entry name" value="Porin"/>
    <property type="match status" value="1"/>
</dbReference>
<evidence type="ECO:0000256" key="6">
    <source>
        <dbReference type="ARBA" id="ARBA00022729"/>
    </source>
</evidence>
<keyword evidence="10" id="KW-0998">Cell outer membrane</keyword>
<evidence type="ECO:0000256" key="5">
    <source>
        <dbReference type="ARBA" id="ARBA00022692"/>
    </source>
</evidence>
<accession>A0A4Y8MJ65</accession>
<keyword evidence="8" id="KW-0626">Porin</keyword>
<feature type="domain" description="Porin" evidence="12">
    <location>
        <begin position="8"/>
        <end position="346"/>
    </location>
</feature>
<dbReference type="EMBL" id="SNVI01000005">
    <property type="protein sequence ID" value="TFE37506.1"/>
    <property type="molecule type" value="Genomic_DNA"/>
</dbReference>
<dbReference type="InterPro" id="IPR033900">
    <property type="entry name" value="Gram_neg_porin_domain"/>
</dbReference>
<evidence type="ECO:0000313" key="14">
    <source>
        <dbReference type="Proteomes" id="UP000297385"/>
    </source>
</evidence>
<dbReference type="Pfam" id="PF13609">
    <property type="entry name" value="Porin_4"/>
    <property type="match status" value="1"/>
</dbReference>
<evidence type="ECO:0000259" key="12">
    <source>
        <dbReference type="Pfam" id="PF13609"/>
    </source>
</evidence>
<evidence type="ECO:0000256" key="8">
    <source>
        <dbReference type="ARBA" id="ARBA00023114"/>
    </source>
</evidence>
<keyword evidence="5" id="KW-0812">Transmembrane</keyword>
<evidence type="ECO:0000256" key="1">
    <source>
        <dbReference type="ARBA" id="ARBA00004571"/>
    </source>
</evidence>
<keyword evidence="4" id="KW-1134">Transmembrane beta strand</keyword>
<dbReference type="GO" id="GO:0034220">
    <property type="term" value="P:monoatomic ion transmembrane transport"/>
    <property type="evidence" value="ECO:0007669"/>
    <property type="project" value="InterPro"/>
</dbReference>
<proteinExistence type="predicted"/>
<protein>
    <submittedName>
        <fullName evidence="13">Porin</fullName>
    </submittedName>
</protein>
<dbReference type="SUPFAM" id="SSF56935">
    <property type="entry name" value="Porins"/>
    <property type="match status" value="1"/>
</dbReference>
<feature type="signal peptide" evidence="11">
    <location>
        <begin position="1"/>
        <end position="20"/>
    </location>
</feature>
<dbReference type="InterPro" id="IPR050298">
    <property type="entry name" value="Gram-neg_bact_OMP"/>
</dbReference>
<dbReference type="Proteomes" id="UP000297385">
    <property type="component" value="Unassembled WGS sequence"/>
</dbReference>
<dbReference type="InterPro" id="IPR001702">
    <property type="entry name" value="Porin_Gram-ve"/>
</dbReference>
<reference evidence="13 14" key="1">
    <citation type="submission" date="2019-03" db="EMBL/GenBank/DDBJ databases">
        <title>Complete Genome Sequence of Paraburkholderia dipogonis ICMP 19430T, a Nitrogen-fixing Symbiont of the South African Invasive Legume Dipogon lignosus in New Zealand.</title>
        <authorList>
            <person name="De Meyer S.E."/>
        </authorList>
    </citation>
    <scope>NUCLEOTIDE SEQUENCE [LARGE SCALE GENOMIC DNA]</scope>
    <source>
        <strain evidence="13 14">ICMP 19430</strain>
    </source>
</reference>
<comment type="subcellular location">
    <subcellularLocation>
        <location evidence="1">Cell outer membrane</location>
        <topology evidence="1">Multi-pass membrane protein</topology>
    </subcellularLocation>
</comment>
<evidence type="ECO:0000256" key="10">
    <source>
        <dbReference type="ARBA" id="ARBA00023237"/>
    </source>
</evidence>
<evidence type="ECO:0000256" key="11">
    <source>
        <dbReference type="SAM" id="SignalP"/>
    </source>
</evidence>
<comment type="subunit">
    <text evidence="2">Homotrimer.</text>
</comment>
<dbReference type="PRINTS" id="PR00182">
    <property type="entry name" value="ECOLNEIPORIN"/>
</dbReference>
<dbReference type="PRINTS" id="PR00184">
    <property type="entry name" value="NEISSPPORIN"/>
</dbReference>
<keyword evidence="7" id="KW-0406">Ion transport</keyword>
<evidence type="ECO:0000256" key="7">
    <source>
        <dbReference type="ARBA" id="ARBA00023065"/>
    </source>
</evidence>
<keyword evidence="6 11" id="KW-0732">Signal</keyword>
<comment type="caution">
    <text evidence="13">The sequence shown here is derived from an EMBL/GenBank/DDBJ whole genome shotgun (WGS) entry which is preliminary data.</text>
</comment>
<name>A0A4Y8MJ65_9BURK</name>
<keyword evidence="3" id="KW-0813">Transport</keyword>
<dbReference type="AlphaFoldDB" id="A0A4Y8MJ65"/>
<dbReference type="InterPro" id="IPR023614">
    <property type="entry name" value="Porin_dom_sf"/>
</dbReference>
<evidence type="ECO:0000313" key="13">
    <source>
        <dbReference type="EMBL" id="TFE37506.1"/>
    </source>
</evidence>
<organism evidence="13 14">
    <name type="scientific">Paraburkholderia dipogonis</name>
    <dbReference type="NCBI Taxonomy" id="1211383"/>
    <lineage>
        <taxon>Bacteria</taxon>
        <taxon>Pseudomonadati</taxon>
        <taxon>Pseudomonadota</taxon>
        <taxon>Betaproteobacteria</taxon>
        <taxon>Burkholderiales</taxon>
        <taxon>Burkholderiaceae</taxon>
        <taxon>Paraburkholderia</taxon>
    </lineage>
</organism>
<evidence type="ECO:0000256" key="3">
    <source>
        <dbReference type="ARBA" id="ARBA00022448"/>
    </source>
</evidence>
<dbReference type="GeneID" id="97303870"/>
<dbReference type="GO" id="GO:0009279">
    <property type="term" value="C:cell outer membrane"/>
    <property type="evidence" value="ECO:0007669"/>
    <property type="project" value="UniProtKB-SubCell"/>
</dbReference>
<sequence length="381" mass="40955">MKKSLLALALTTVWMSAAYAQSSVTLYGVIDEGLNYTNNTGGHHNFEMASGYGYGSRWGLKGSEDLGAGVKTNFVLENGFDLNSGRANQGGRMFGRQAFVGVAQDSYGSITLGRQYDSVVDYVAPTTANGNWAGYLFAHPFDNDNTDNSFRLSNSVKYTSPNIGGFKFGGLYGFSNTAGQFSNNRAMSVGASYSGGPFTIGVAYIDVDNIGIGATGAVAANDASFFASSQREFGVGINYKIGLASLGFTYTHSKIESPLGNGYITPSNFPAGITVNSLTFNNFEVNAQYFFTPSFFAGAMYTYTNGRYDASNENSKPKWHMAGLVADYYLSKRTDVYAQIVYQKVSASTGTFLDNAYISGADNSSSTNKQFVARIGMKHLF</sequence>
<evidence type="ECO:0000256" key="2">
    <source>
        <dbReference type="ARBA" id="ARBA00011233"/>
    </source>
</evidence>
<dbReference type="GO" id="GO:0015288">
    <property type="term" value="F:porin activity"/>
    <property type="evidence" value="ECO:0007669"/>
    <property type="project" value="UniProtKB-KW"/>
</dbReference>
<dbReference type="CDD" id="cd00342">
    <property type="entry name" value="gram_neg_porins"/>
    <property type="match status" value="1"/>
</dbReference>
<feature type="chain" id="PRO_5021319082" evidence="11">
    <location>
        <begin position="21"/>
        <end position="381"/>
    </location>
</feature>
<dbReference type="RefSeq" id="WP_134466032.1">
    <property type="nucleotide sequence ID" value="NZ_JBHMFL010000057.1"/>
</dbReference>